<dbReference type="Proteomes" id="UP001141806">
    <property type="component" value="Unassembled WGS sequence"/>
</dbReference>
<name>A0A9Q0JWU9_9MAGN</name>
<sequence length="180" mass="20534">MASKMSLKLMVDKNRNKVLFAKAGKDFVDFLFSLLTLPVGTLRPSDCKGNGKAQSDKPMKPIYYRCRSITFNQITKRNFSDPCHNYVTDVKGSKCIICEKFTMTTELHFGVMTYMITDDLEVKPKSTISSIAILNKRDVKDIGALEDTIWLELLRTSLQSKPVLTDVFLNKRNKRIKTEP</sequence>
<keyword evidence="2" id="KW-1185">Reference proteome</keyword>
<dbReference type="Pfam" id="PF05056">
    <property type="entry name" value="DUF674"/>
    <property type="match status" value="2"/>
</dbReference>
<dbReference type="EMBL" id="JAMYWD010000011">
    <property type="protein sequence ID" value="KAJ4955609.1"/>
    <property type="molecule type" value="Genomic_DNA"/>
</dbReference>
<gene>
    <name evidence="1" type="ORF">NE237_012392</name>
</gene>
<accession>A0A9Q0JWU9</accession>
<reference evidence="1" key="1">
    <citation type="journal article" date="2023" name="Plant J.">
        <title>The genome of the king protea, Protea cynaroides.</title>
        <authorList>
            <person name="Chang J."/>
            <person name="Duong T.A."/>
            <person name="Schoeman C."/>
            <person name="Ma X."/>
            <person name="Roodt D."/>
            <person name="Barker N."/>
            <person name="Li Z."/>
            <person name="Van de Peer Y."/>
            <person name="Mizrachi E."/>
        </authorList>
    </citation>
    <scope>NUCLEOTIDE SEQUENCE</scope>
    <source>
        <tissue evidence="1">Young leaves</tissue>
    </source>
</reference>
<comment type="caution">
    <text evidence="1">The sequence shown here is derived from an EMBL/GenBank/DDBJ whole genome shotgun (WGS) entry which is preliminary data.</text>
</comment>
<proteinExistence type="predicted"/>
<dbReference type="OrthoDB" id="2014278at2759"/>
<dbReference type="PANTHER" id="PTHR33103">
    <property type="entry name" value="OS01G0153900 PROTEIN"/>
    <property type="match status" value="1"/>
</dbReference>
<dbReference type="AlphaFoldDB" id="A0A9Q0JWU9"/>
<dbReference type="PANTHER" id="PTHR33103:SF19">
    <property type="entry name" value="OS09G0544700 PROTEIN"/>
    <property type="match status" value="1"/>
</dbReference>
<dbReference type="InterPro" id="IPR007750">
    <property type="entry name" value="DUF674"/>
</dbReference>
<protein>
    <submittedName>
        <fullName evidence="1">Uncharacterized protein</fullName>
    </submittedName>
</protein>
<evidence type="ECO:0000313" key="2">
    <source>
        <dbReference type="Proteomes" id="UP001141806"/>
    </source>
</evidence>
<organism evidence="1 2">
    <name type="scientific">Protea cynaroides</name>
    <dbReference type="NCBI Taxonomy" id="273540"/>
    <lineage>
        <taxon>Eukaryota</taxon>
        <taxon>Viridiplantae</taxon>
        <taxon>Streptophyta</taxon>
        <taxon>Embryophyta</taxon>
        <taxon>Tracheophyta</taxon>
        <taxon>Spermatophyta</taxon>
        <taxon>Magnoliopsida</taxon>
        <taxon>Proteales</taxon>
        <taxon>Proteaceae</taxon>
        <taxon>Protea</taxon>
    </lineage>
</organism>
<evidence type="ECO:0000313" key="1">
    <source>
        <dbReference type="EMBL" id="KAJ4955609.1"/>
    </source>
</evidence>